<reference evidence="3 4" key="1">
    <citation type="journal article" date="2017" name="Antonie Van Leeuwenhoek">
        <title>Rhizobium rhizosphaerae sp. nov., a novel species isolated from rice rhizosphere.</title>
        <authorList>
            <person name="Zhao J.J."/>
            <person name="Zhang J."/>
            <person name="Zhang R.J."/>
            <person name="Zhang C.W."/>
            <person name="Yin H.Q."/>
            <person name="Zhang X.X."/>
        </authorList>
    </citation>
    <scope>NUCLEOTIDE SEQUENCE [LARGE SCALE GENOMIC DNA]</scope>
    <source>
        <strain evidence="3 4">BSs20135</strain>
    </source>
</reference>
<evidence type="ECO:0000256" key="1">
    <source>
        <dbReference type="HAMAP-Rule" id="MF_02215"/>
    </source>
</evidence>
<evidence type="ECO:0000313" key="4">
    <source>
        <dbReference type="Proteomes" id="UP000006327"/>
    </source>
</evidence>
<accession>K6YYM6</accession>
<proteinExistence type="inferred from homology"/>
<dbReference type="PANTHER" id="PTHR38693">
    <property type="entry name" value="UBIQUINONE BIOSYNTHESIS PROTEIN UBIJ"/>
    <property type="match status" value="1"/>
</dbReference>
<keyword evidence="4" id="KW-1185">Reference proteome</keyword>
<dbReference type="AlphaFoldDB" id="K6YYM6"/>
<comment type="function">
    <text evidence="1">Required for ubiquinone (coenzyme Q) biosynthesis. Binds hydrophobic ubiquinone biosynthetic intermediates via its SCP2 domain and is essential for the stability of the Ubi complex. May constitute a docking platform where Ubi enzymes assemble and access their SCP2-bound polyprenyl substrates.</text>
</comment>
<dbReference type="HAMAP" id="MF_02215">
    <property type="entry name" value="UbiJ"/>
    <property type="match status" value="1"/>
</dbReference>
<dbReference type="GO" id="GO:0006744">
    <property type="term" value="P:ubiquinone biosynthetic process"/>
    <property type="evidence" value="ECO:0007669"/>
    <property type="project" value="UniProtKB-UniRule"/>
</dbReference>
<dbReference type="InterPro" id="IPR003033">
    <property type="entry name" value="SCP2_sterol-bd_dom"/>
</dbReference>
<name>K6YYM6_9ALTE</name>
<dbReference type="Pfam" id="PF02036">
    <property type="entry name" value="SCP2"/>
    <property type="match status" value="1"/>
</dbReference>
<keyword evidence="1" id="KW-0831">Ubiquinone biosynthesis</keyword>
<dbReference type="RefSeq" id="WP_007625252.1">
    <property type="nucleotide sequence ID" value="NZ_BAEO01000065.1"/>
</dbReference>
<dbReference type="OrthoDB" id="5801225at2"/>
<comment type="pathway">
    <text evidence="1">Cofactor biosynthesis; ubiquinone biosynthesis.</text>
</comment>
<dbReference type="Proteomes" id="UP000006327">
    <property type="component" value="Unassembled WGS sequence"/>
</dbReference>
<comment type="subcellular location">
    <subcellularLocation>
        <location evidence="1">Cytoplasm</location>
    </subcellularLocation>
</comment>
<comment type="caution">
    <text evidence="3">The sequence shown here is derived from an EMBL/GenBank/DDBJ whole genome shotgun (WGS) entry which is preliminary data.</text>
</comment>
<dbReference type="UniPathway" id="UPA00232"/>
<protein>
    <recommendedName>
        <fullName evidence="1">Ubiquinone biosynthesis accessory factor UbiJ</fullName>
    </recommendedName>
</protein>
<dbReference type="EMBL" id="BAEO01000065">
    <property type="protein sequence ID" value="GAC21843.1"/>
    <property type="molecule type" value="Genomic_DNA"/>
</dbReference>
<dbReference type="PANTHER" id="PTHR38693:SF1">
    <property type="entry name" value="UBIQUINONE BIOSYNTHESIS ACCESSORY FACTOR UBIJ"/>
    <property type="match status" value="1"/>
</dbReference>
<comment type="similarity">
    <text evidence="1">Belongs to the UbiJ family.</text>
</comment>
<evidence type="ECO:0000313" key="3">
    <source>
        <dbReference type="EMBL" id="GAC21843.1"/>
    </source>
</evidence>
<dbReference type="eggNOG" id="COG3165">
    <property type="taxonomic scope" value="Bacteria"/>
</dbReference>
<keyword evidence="1" id="KW-0963">Cytoplasm</keyword>
<dbReference type="GO" id="GO:0005737">
    <property type="term" value="C:cytoplasm"/>
    <property type="evidence" value="ECO:0007669"/>
    <property type="project" value="UniProtKB-SubCell"/>
</dbReference>
<sequence>MPFAQLVTSGIELAMNQLLKLDDDSQQGLKKLSGKSLQVSIKELPWPLLFTFSEQIDVRTVITSDQDLEPTSLSVDCLIELNLETLPKLRDSSQLTQLIQQKQLNLIGDIYVAQTFSALLKDLDIDWEEQLSGYTGDVVAHQTFSSMRALFDTAKTQIEQGAIELGERLTQSDSIAVKPSEMFEFSRGVSELRGATERLSARVALIEQKKKVDTGSNN</sequence>
<gene>
    <name evidence="1" type="primary">ubiJ</name>
    <name evidence="3" type="ORF">GARC_4906</name>
</gene>
<dbReference type="InterPro" id="IPR038989">
    <property type="entry name" value="UbiJ"/>
</dbReference>
<dbReference type="STRING" id="493475.GARC_4906"/>
<organism evidence="3 4">
    <name type="scientific">Paraglaciecola arctica BSs20135</name>
    <dbReference type="NCBI Taxonomy" id="493475"/>
    <lineage>
        <taxon>Bacteria</taxon>
        <taxon>Pseudomonadati</taxon>
        <taxon>Pseudomonadota</taxon>
        <taxon>Gammaproteobacteria</taxon>
        <taxon>Alteromonadales</taxon>
        <taxon>Alteromonadaceae</taxon>
        <taxon>Paraglaciecola</taxon>
    </lineage>
</organism>
<evidence type="ECO:0000259" key="2">
    <source>
        <dbReference type="Pfam" id="PF02036"/>
    </source>
</evidence>
<feature type="domain" description="SCP2" evidence="2">
    <location>
        <begin position="16"/>
        <end position="121"/>
    </location>
</feature>